<proteinExistence type="predicted"/>
<dbReference type="Proteomes" id="UP000299102">
    <property type="component" value="Unassembled WGS sequence"/>
</dbReference>
<gene>
    <name evidence="1" type="ORF">EVAR_82306_1</name>
</gene>
<accession>A0A4C1VYJ9</accession>
<evidence type="ECO:0000313" key="2">
    <source>
        <dbReference type="Proteomes" id="UP000299102"/>
    </source>
</evidence>
<dbReference type="AlphaFoldDB" id="A0A4C1VYJ9"/>
<protein>
    <submittedName>
        <fullName evidence="1">Uncharacterized protein</fullName>
    </submittedName>
</protein>
<sequence>MFTSPIGGGAVRARRSAGVALVDVPCYELRCGHATAVRKSAGSTGEIPDCYRIWTYPIPIQEVGYAPVTPLALREPMDGGVNWPAIFVLLLVYRHSGTRRRGAAAARALVTRRPEIAPVLDIDSSLNQEVDSRKWNNALWSFKCFQEVSSTGFRGRPVL</sequence>
<reference evidence="1 2" key="1">
    <citation type="journal article" date="2019" name="Commun. Biol.">
        <title>The bagworm genome reveals a unique fibroin gene that provides high tensile strength.</title>
        <authorList>
            <person name="Kono N."/>
            <person name="Nakamura H."/>
            <person name="Ohtoshi R."/>
            <person name="Tomita M."/>
            <person name="Numata K."/>
            <person name="Arakawa K."/>
        </authorList>
    </citation>
    <scope>NUCLEOTIDE SEQUENCE [LARGE SCALE GENOMIC DNA]</scope>
</reference>
<dbReference type="EMBL" id="BGZK01000443">
    <property type="protein sequence ID" value="GBP43873.1"/>
    <property type="molecule type" value="Genomic_DNA"/>
</dbReference>
<comment type="caution">
    <text evidence="1">The sequence shown here is derived from an EMBL/GenBank/DDBJ whole genome shotgun (WGS) entry which is preliminary data.</text>
</comment>
<name>A0A4C1VYJ9_EUMVA</name>
<keyword evidence="2" id="KW-1185">Reference proteome</keyword>
<organism evidence="1 2">
    <name type="scientific">Eumeta variegata</name>
    <name type="common">Bagworm moth</name>
    <name type="synonym">Eumeta japonica</name>
    <dbReference type="NCBI Taxonomy" id="151549"/>
    <lineage>
        <taxon>Eukaryota</taxon>
        <taxon>Metazoa</taxon>
        <taxon>Ecdysozoa</taxon>
        <taxon>Arthropoda</taxon>
        <taxon>Hexapoda</taxon>
        <taxon>Insecta</taxon>
        <taxon>Pterygota</taxon>
        <taxon>Neoptera</taxon>
        <taxon>Endopterygota</taxon>
        <taxon>Lepidoptera</taxon>
        <taxon>Glossata</taxon>
        <taxon>Ditrysia</taxon>
        <taxon>Tineoidea</taxon>
        <taxon>Psychidae</taxon>
        <taxon>Oiketicinae</taxon>
        <taxon>Eumeta</taxon>
    </lineage>
</organism>
<evidence type="ECO:0000313" key="1">
    <source>
        <dbReference type="EMBL" id="GBP43873.1"/>
    </source>
</evidence>